<dbReference type="GO" id="GO:0004177">
    <property type="term" value="F:aminopeptidase activity"/>
    <property type="evidence" value="ECO:0007669"/>
    <property type="project" value="TreeGrafter"/>
</dbReference>
<name>A0A223V1V5_9FLAO</name>
<dbReference type="PANTHER" id="PTHR30164">
    <property type="entry name" value="MTFA PEPTIDASE"/>
    <property type="match status" value="1"/>
</dbReference>
<dbReference type="Proteomes" id="UP000215244">
    <property type="component" value="Chromosome"/>
</dbReference>
<keyword evidence="2" id="KW-1185">Reference proteome</keyword>
<dbReference type="RefSeq" id="WP_094995975.1">
    <property type="nucleotide sequence ID" value="NZ_CP022957.1"/>
</dbReference>
<protein>
    <submittedName>
        <fullName evidence="1">Uncharacterized protein</fullName>
    </submittedName>
</protein>
<dbReference type="GO" id="GO:0008237">
    <property type="term" value="F:metallopeptidase activity"/>
    <property type="evidence" value="ECO:0007669"/>
    <property type="project" value="InterPro"/>
</dbReference>
<gene>
    <name evidence="1" type="ORF">CJ263_03405</name>
</gene>
<evidence type="ECO:0000313" key="2">
    <source>
        <dbReference type="Proteomes" id="UP000215244"/>
    </source>
</evidence>
<sequence>MTRFRQRKKIIFHNEVKDQEEIKLLLSATAAMLTLGMADFLILSIKRILIYPTAYYSRISKQHHYGEYNPSFKTLVLSAEHLREGFRIPNDSLNLAVHEFAHALSFNVVNKLNTRSFLFMIGMARMKRLLKNPKFIAQWADNKYFREYGRANSHEFFAVAVESFVETPTDFKHHFPELYKTLQFMLNMGFYKLPDGIKN</sequence>
<dbReference type="CDD" id="cd20170">
    <property type="entry name" value="Peptidase_M90-like"/>
    <property type="match status" value="1"/>
</dbReference>
<dbReference type="InterPro" id="IPR024079">
    <property type="entry name" value="MetalloPept_cat_dom_sf"/>
</dbReference>
<organism evidence="1 2">
    <name type="scientific">Maribacter cobaltidurans</name>
    <dbReference type="NCBI Taxonomy" id="1178778"/>
    <lineage>
        <taxon>Bacteria</taxon>
        <taxon>Pseudomonadati</taxon>
        <taxon>Bacteroidota</taxon>
        <taxon>Flavobacteriia</taxon>
        <taxon>Flavobacteriales</taxon>
        <taxon>Flavobacteriaceae</taxon>
        <taxon>Maribacter</taxon>
    </lineage>
</organism>
<dbReference type="Gene3D" id="3.40.390.10">
    <property type="entry name" value="Collagenase (Catalytic Domain)"/>
    <property type="match status" value="1"/>
</dbReference>
<dbReference type="PANTHER" id="PTHR30164:SF2">
    <property type="entry name" value="PROTEIN MTFA"/>
    <property type="match status" value="1"/>
</dbReference>
<dbReference type="GO" id="GO:0005829">
    <property type="term" value="C:cytosol"/>
    <property type="evidence" value="ECO:0007669"/>
    <property type="project" value="TreeGrafter"/>
</dbReference>
<dbReference type="InterPro" id="IPR010384">
    <property type="entry name" value="MtfA_fam"/>
</dbReference>
<evidence type="ECO:0000313" key="1">
    <source>
        <dbReference type="EMBL" id="ASV29342.1"/>
    </source>
</evidence>
<accession>A0A223V1V5</accession>
<dbReference type="SUPFAM" id="SSF55486">
    <property type="entry name" value="Metalloproteases ('zincins'), catalytic domain"/>
    <property type="match status" value="1"/>
</dbReference>
<dbReference type="KEGG" id="marb:CJ263_03405"/>
<proteinExistence type="predicted"/>
<dbReference type="AlphaFoldDB" id="A0A223V1V5"/>
<dbReference type="Pfam" id="PF06167">
    <property type="entry name" value="Peptidase_M90"/>
    <property type="match status" value="1"/>
</dbReference>
<reference evidence="1 2" key="1">
    <citation type="submission" date="2017-08" db="EMBL/GenBank/DDBJ databases">
        <title>The complete genome sequence of Maribacter sp. B1, isolated from deep-sea sediment.</title>
        <authorList>
            <person name="Wu Y.-H."/>
            <person name="Cheng H."/>
            <person name="Xu X.-W."/>
        </authorList>
    </citation>
    <scope>NUCLEOTIDE SEQUENCE [LARGE SCALE GENOMIC DNA]</scope>
    <source>
        <strain evidence="1 2">B1</strain>
    </source>
</reference>
<dbReference type="EMBL" id="CP022957">
    <property type="protein sequence ID" value="ASV29342.1"/>
    <property type="molecule type" value="Genomic_DNA"/>
</dbReference>